<comment type="caution">
    <text evidence="3">Lacks conserved residue(s) required for the propagation of feature annotation.</text>
</comment>
<evidence type="ECO:0000259" key="8">
    <source>
        <dbReference type="PROSITE" id="PS50122"/>
    </source>
</evidence>
<evidence type="ECO:0000256" key="1">
    <source>
        <dbReference type="ARBA" id="ARBA00000085"/>
    </source>
</evidence>
<dbReference type="RefSeq" id="WP_207332895.1">
    <property type="nucleotide sequence ID" value="NZ_JAFMYW010000016.1"/>
</dbReference>
<evidence type="ECO:0000313" key="11">
    <source>
        <dbReference type="Proteomes" id="UP000664628"/>
    </source>
</evidence>
<sequence>MSQTNSALVPSALPDSGEVFIVGIGAEEGGPQALTAFFEQVPPDSGLAYVVMPHLLPGYEGEITQLLQEVAQIPVSQVKERVWVMANQVYVIPPERQLVMSDGYLAVLASARLEDQRAPLDMFLRTLADTQGSRSFAVILSGTGANGSMGLKRIKEQGGTVFVQNPREAAFPEMPRLAIATGLVDAILPVAQIPARLLAYHRNPGGVDQLPSEPEAAQLDEQQALREVFTQLRLRTGHDFSQYKRPTLLRRIDRRTKLLNLPDLPAYVLYLRENPSENQVLLKDLLISVTNFFRDPQAFTALDQEALSRLLRDRGAEDTLRIWVAGCATGEEAYSLAMLCVERIQGLADAPAVQLFATDLDEAAIAIAREGLYTLNDAADVAPERLHRFFTREGDRYRIRREIREMILFAKHNVLKDPPFSRLDIISCRNMLIYFNRSAQERAITCFHFALKPGGFLLLGLAETPDGAPDLFVPLNRETHLYQSRPVSTRYYPIPELPARLSTDMPPGPPPPTLEEGLGNGRLSLGDLHLHLLEQYAHPSLIVNEEYDILHVSARAGRYLHLAGGELSRNLLQLILPELRLALRTAFYQATQQQTPVEARNLRVQLGDQLQTLTIHVRPVLGATDPGRGFILVLFEPDNQPTTDGSSQLMVRDPVSYQLEDELIRVKAQLRAASEQHEIQAEELKASNEELQAINEELRAAAEELETSKEELQSINEELLTVNQELKIKVEEVSVTGNNLQNLINSTDLATLFLDRGLRVNLFTPATQTIFNLIPADLGRPLSDITNRLDYPHLLTDAEGVLTSLQPLEREVRTRDGNLFMMRVLPYRTAEDHINGVVFTFVNITEYRAAQEVKYFLASVVESSQDSIMTTNFDGIITSWNRAAEALYGYSAGEVIGQPVTMLTLPQDLAQALGNIDKIQQAQQVAIFETERLSKAGRKISLELVLSPVNDERGRVIGVSTVGREITSRKQAEREASLKNLTLRHQTESLTRAGSWEYNQQSGHFSWSEGMYQLFGLVDNQPITLDIFPALALKADQAVAQRLLEQFQHSDEPFEEVLRIQVDAQVRTLKITGVSLPGENAASGRLLGIAWDITEQVLAQEQSRQSAESLQAVLNASPASIGLLKAVHDATDPNLIVDFRLVVGNTKIAQFFDQPLEQLLGQSAAQFSSLLWDGQTLELLRQVYESNQPRYDEKCLATAPHERWVGVAVSRQDDGLVVTGLDITELKQTQGQQQYWLAALEQASQSAHRLTQLRDSLQQRGELLRSASHDLRGQVGVIATAAQLLGLANNEANRSKMIEMIQRNIRQMVQLMTNLLDFSRLEAGRETAQLARFDVAELLEELVKNAQPLAQERGLWLKTDGLAKLEVESDVVQVRRMVQNLLFNALTYTQAGGVTVSWQPLADSAGWQFSIGDTGPGLSPQLLDRLQGKLPASQAGGPVNDEPLVLQPKGEGIGLSIVKQLCTLLGGRLLVESTPAVGTLFVVRFEIGPTASI</sequence>
<dbReference type="SUPFAM" id="SSF52738">
    <property type="entry name" value="Methylesterase CheB, C-terminal domain"/>
    <property type="match status" value="1"/>
</dbReference>
<dbReference type="PROSITE" id="PS50122">
    <property type="entry name" value="CHEB"/>
    <property type="match status" value="1"/>
</dbReference>
<dbReference type="InterPro" id="IPR000673">
    <property type="entry name" value="Sig_transdc_resp-reg_Me-estase"/>
</dbReference>
<dbReference type="Gene3D" id="3.30.450.20">
    <property type="entry name" value="PAS domain"/>
    <property type="match status" value="4"/>
</dbReference>
<dbReference type="SUPFAM" id="SSF55874">
    <property type="entry name" value="ATPase domain of HSP90 chaperone/DNA topoisomerase II/histidine kinase"/>
    <property type="match status" value="1"/>
</dbReference>
<feature type="domain" description="PAS" evidence="6">
    <location>
        <begin position="853"/>
        <end position="923"/>
    </location>
</feature>
<evidence type="ECO:0000313" key="10">
    <source>
        <dbReference type="EMBL" id="MBO0952943.1"/>
    </source>
</evidence>
<dbReference type="InterPro" id="IPR029063">
    <property type="entry name" value="SAM-dependent_MTases_sf"/>
</dbReference>
<dbReference type="PRINTS" id="PR00996">
    <property type="entry name" value="CHERMTFRASE"/>
</dbReference>
<dbReference type="CDD" id="cd00082">
    <property type="entry name" value="HisKA"/>
    <property type="match status" value="1"/>
</dbReference>
<dbReference type="CDD" id="cd00130">
    <property type="entry name" value="PAS"/>
    <property type="match status" value="1"/>
</dbReference>
<evidence type="ECO:0000256" key="2">
    <source>
        <dbReference type="ARBA" id="ARBA00012438"/>
    </source>
</evidence>
<evidence type="ECO:0000259" key="9">
    <source>
        <dbReference type="PROSITE" id="PS50123"/>
    </source>
</evidence>
<dbReference type="PROSITE" id="PS50123">
    <property type="entry name" value="CHER"/>
    <property type="match status" value="1"/>
</dbReference>
<dbReference type="CDD" id="cd02440">
    <property type="entry name" value="AdoMet_MTases"/>
    <property type="match status" value="1"/>
</dbReference>
<dbReference type="Pfam" id="PF00989">
    <property type="entry name" value="PAS"/>
    <property type="match status" value="1"/>
</dbReference>
<evidence type="ECO:0000256" key="3">
    <source>
        <dbReference type="PROSITE-ProRule" id="PRU00050"/>
    </source>
</evidence>
<organism evidence="10 11">
    <name type="scientific">Fibrella forsythiae</name>
    <dbReference type="NCBI Taxonomy" id="2817061"/>
    <lineage>
        <taxon>Bacteria</taxon>
        <taxon>Pseudomonadati</taxon>
        <taxon>Bacteroidota</taxon>
        <taxon>Cytophagia</taxon>
        <taxon>Cytophagales</taxon>
        <taxon>Spirosomataceae</taxon>
        <taxon>Fibrella</taxon>
    </lineage>
</organism>
<dbReference type="EC" id="2.7.13.3" evidence="2"/>
<evidence type="ECO:0000259" key="5">
    <source>
        <dbReference type="PROSITE" id="PS50109"/>
    </source>
</evidence>
<dbReference type="SUPFAM" id="SSF47384">
    <property type="entry name" value="Homodimeric domain of signal transducing histidine kinase"/>
    <property type="match status" value="1"/>
</dbReference>
<dbReference type="SMART" id="SM00091">
    <property type="entry name" value="PAS"/>
    <property type="match status" value="4"/>
</dbReference>
<dbReference type="Gene3D" id="1.10.287.130">
    <property type="match status" value="1"/>
</dbReference>
<dbReference type="InterPro" id="IPR022641">
    <property type="entry name" value="CheR_N"/>
</dbReference>
<dbReference type="InterPro" id="IPR013767">
    <property type="entry name" value="PAS_fold"/>
</dbReference>
<dbReference type="NCBIfam" id="TIGR00229">
    <property type="entry name" value="sensory_box"/>
    <property type="match status" value="1"/>
</dbReference>
<dbReference type="Gene3D" id="3.40.50.180">
    <property type="entry name" value="Methylesterase CheB, C-terminal domain"/>
    <property type="match status" value="1"/>
</dbReference>
<feature type="domain" description="PAC" evidence="7">
    <location>
        <begin position="806"/>
        <end position="856"/>
    </location>
</feature>
<dbReference type="SMART" id="SM00138">
    <property type="entry name" value="MeTrc"/>
    <property type="match status" value="1"/>
</dbReference>
<dbReference type="PANTHER" id="PTHR24422">
    <property type="entry name" value="CHEMOTAXIS PROTEIN METHYLTRANSFERASE"/>
    <property type="match status" value="1"/>
</dbReference>
<evidence type="ECO:0000256" key="4">
    <source>
        <dbReference type="SAM" id="Coils"/>
    </source>
</evidence>
<dbReference type="Proteomes" id="UP000664628">
    <property type="component" value="Unassembled WGS sequence"/>
</dbReference>
<dbReference type="InterPro" id="IPR036097">
    <property type="entry name" value="HisK_dim/P_sf"/>
</dbReference>
<dbReference type="SMART" id="SM00387">
    <property type="entry name" value="HATPase_c"/>
    <property type="match status" value="1"/>
</dbReference>
<proteinExistence type="predicted"/>
<dbReference type="SMART" id="SM00388">
    <property type="entry name" value="HisKA"/>
    <property type="match status" value="1"/>
</dbReference>
<comment type="catalytic activity">
    <reaction evidence="1">
        <text>ATP + protein L-histidine = ADP + protein N-phospho-L-histidine.</text>
        <dbReference type="EC" id="2.7.13.3"/>
    </reaction>
</comment>
<dbReference type="InterPro" id="IPR035965">
    <property type="entry name" value="PAS-like_dom_sf"/>
</dbReference>
<feature type="domain" description="Histidine kinase" evidence="5">
    <location>
        <begin position="1266"/>
        <end position="1489"/>
    </location>
</feature>
<feature type="coiled-coil region" evidence="4">
    <location>
        <begin position="667"/>
        <end position="729"/>
    </location>
</feature>
<dbReference type="Pfam" id="PF00512">
    <property type="entry name" value="HisKA"/>
    <property type="match status" value="1"/>
</dbReference>
<dbReference type="EMBL" id="JAFMYW010000016">
    <property type="protein sequence ID" value="MBO0952943.1"/>
    <property type="molecule type" value="Genomic_DNA"/>
</dbReference>
<dbReference type="SUPFAM" id="SSF47757">
    <property type="entry name" value="Chemotaxis receptor methyltransferase CheR, N-terminal domain"/>
    <property type="match status" value="1"/>
</dbReference>
<dbReference type="SUPFAM" id="SSF53335">
    <property type="entry name" value="S-adenosyl-L-methionine-dependent methyltransferases"/>
    <property type="match status" value="1"/>
</dbReference>
<dbReference type="Pfam" id="PF13596">
    <property type="entry name" value="PAS_10"/>
    <property type="match status" value="1"/>
</dbReference>
<protein>
    <recommendedName>
        <fullName evidence="2">histidine kinase</fullName>
        <ecNumber evidence="2">2.7.13.3</ecNumber>
    </recommendedName>
</protein>
<comment type="caution">
    <text evidence="10">The sequence shown here is derived from an EMBL/GenBank/DDBJ whole genome shotgun (WGS) entry which is preliminary data.</text>
</comment>
<dbReference type="Pfam" id="PF02518">
    <property type="entry name" value="HATPase_c"/>
    <property type="match status" value="1"/>
</dbReference>
<dbReference type="PROSITE" id="PS50109">
    <property type="entry name" value="HIS_KIN"/>
    <property type="match status" value="1"/>
</dbReference>
<feature type="domain" description="PAC" evidence="7">
    <location>
        <begin position="926"/>
        <end position="978"/>
    </location>
</feature>
<dbReference type="SUPFAM" id="SSF55785">
    <property type="entry name" value="PYP-like sensor domain (PAS domain)"/>
    <property type="match status" value="4"/>
</dbReference>
<dbReference type="Gene3D" id="3.40.50.150">
    <property type="entry name" value="Vaccinia Virus protein VP39"/>
    <property type="match status" value="1"/>
</dbReference>
<dbReference type="Pfam" id="PF01739">
    <property type="entry name" value="CheR"/>
    <property type="match status" value="1"/>
</dbReference>
<feature type="domain" description="CheR-type methyltransferase" evidence="9">
    <location>
        <begin position="232"/>
        <end position="464"/>
    </location>
</feature>
<dbReference type="InterPro" id="IPR003661">
    <property type="entry name" value="HisK_dim/P_dom"/>
</dbReference>
<dbReference type="InterPro" id="IPR000780">
    <property type="entry name" value="CheR_MeTrfase"/>
</dbReference>
<accession>A0ABS3JSJ1</accession>
<keyword evidence="11" id="KW-1185">Reference proteome</keyword>
<evidence type="ECO:0000259" key="7">
    <source>
        <dbReference type="PROSITE" id="PS50113"/>
    </source>
</evidence>
<name>A0ABS3JSJ1_9BACT</name>
<dbReference type="InterPro" id="IPR022642">
    <property type="entry name" value="CheR_C"/>
</dbReference>
<dbReference type="Pfam" id="PF01339">
    <property type="entry name" value="CheB_methylest"/>
    <property type="match status" value="1"/>
</dbReference>
<dbReference type="PROSITE" id="PS50112">
    <property type="entry name" value="PAS"/>
    <property type="match status" value="1"/>
</dbReference>
<reference evidence="10 11" key="1">
    <citation type="submission" date="2021-03" db="EMBL/GenBank/DDBJ databases">
        <title>Fibrella sp. HMF5405 genome sequencing and assembly.</title>
        <authorList>
            <person name="Kang H."/>
            <person name="Kim H."/>
            <person name="Bae S."/>
            <person name="Joh K."/>
        </authorList>
    </citation>
    <scope>NUCLEOTIDE SEQUENCE [LARGE SCALE GENOMIC DNA]</scope>
    <source>
        <strain evidence="10 11">HMF5405</strain>
    </source>
</reference>
<feature type="domain" description="CheB-type methylesterase" evidence="8">
    <location>
        <begin position="14"/>
        <end position="199"/>
    </location>
</feature>
<dbReference type="InterPro" id="IPR035909">
    <property type="entry name" value="CheB_C"/>
</dbReference>
<gene>
    <name evidence="10" type="ORF">J2I46_30500</name>
</gene>
<dbReference type="Pfam" id="PF03705">
    <property type="entry name" value="CheR_N"/>
    <property type="match status" value="1"/>
</dbReference>
<dbReference type="Gene3D" id="3.30.565.10">
    <property type="entry name" value="Histidine kinase-like ATPase, C-terminal domain"/>
    <property type="match status" value="1"/>
</dbReference>
<dbReference type="InterPro" id="IPR000700">
    <property type="entry name" value="PAS-assoc_C"/>
</dbReference>
<dbReference type="PANTHER" id="PTHR24422:SF27">
    <property type="entry name" value="PROTEIN-GLUTAMATE O-METHYLTRANSFERASE"/>
    <property type="match status" value="1"/>
</dbReference>
<dbReference type="InterPro" id="IPR050903">
    <property type="entry name" value="Bact_Chemotaxis_MeTrfase"/>
</dbReference>
<keyword evidence="4" id="KW-0175">Coiled coil</keyword>
<dbReference type="InterPro" id="IPR005467">
    <property type="entry name" value="His_kinase_dom"/>
</dbReference>
<dbReference type="CDD" id="cd16434">
    <property type="entry name" value="CheB-CheR_fusion"/>
    <property type="match status" value="1"/>
</dbReference>
<evidence type="ECO:0000259" key="6">
    <source>
        <dbReference type="PROSITE" id="PS50112"/>
    </source>
</evidence>
<dbReference type="PROSITE" id="PS50113">
    <property type="entry name" value="PAC"/>
    <property type="match status" value="2"/>
</dbReference>
<dbReference type="InterPro" id="IPR036890">
    <property type="entry name" value="HATPase_C_sf"/>
</dbReference>
<dbReference type="InterPro" id="IPR003594">
    <property type="entry name" value="HATPase_dom"/>
</dbReference>
<dbReference type="InterPro" id="IPR000014">
    <property type="entry name" value="PAS"/>
</dbReference>